<evidence type="ECO:0000313" key="2">
    <source>
        <dbReference type="Proteomes" id="UP000281406"/>
    </source>
</evidence>
<keyword evidence="2" id="KW-1185">Reference proteome</keyword>
<evidence type="ECO:0000313" key="1">
    <source>
        <dbReference type="EMBL" id="ROL42584.1"/>
    </source>
</evidence>
<comment type="caution">
    <text evidence="1">The sequence shown here is derived from an EMBL/GenBank/DDBJ whole genome shotgun (WGS) entry which is preliminary data.</text>
</comment>
<proteinExistence type="predicted"/>
<protein>
    <submittedName>
        <fullName evidence="1">Uncharacterized protein</fullName>
    </submittedName>
</protein>
<sequence>MAPAGPMLAFCGHSGLGPAHTEPKQAQCGISQASPTALGSLRALYILVSRPRAQPAISHADSEPKSAMKTEFIPSPTRSLSRCKPASSSVFEGILVEFEVMTLIPAHTPEAEVRKPSWSSTDLILDEEVLCDELDREVFACWSHPVSSHCWKNPAPRLLQGFPVISLARRSLSSTSGLSAPSWLNAPSAPPWTVIPQTLSSSLVSLAPPWIFALTPPQTSESAALP</sequence>
<dbReference type="Proteomes" id="UP000281406">
    <property type="component" value="Unassembled WGS sequence"/>
</dbReference>
<organism evidence="1 2">
    <name type="scientific">Anabarilius grahami</name>
    <name type="common">Kanglang fish</name>
    <name type="synonym">Barilius grahami</name>
    <dbReference type="NCBI Taxonomy" id="495550"/>
    <lineage>
        <taxon>Eukaryota</taxon>
        <taxon>Metazoa</taxon>
        <taxon>Chordata</taxon>
        <taxon>Craniata</taxon>
        <taxon>Vertebrata</taxon>
        <taxon>Euteleostomi</taxon>
        <taxon>Actinopterygii</taxon>
        <taxon>Neopterygii</taxon>
        <taxon>Teleostei</taxon>
        <taxon>Ostariophysi</taxon>
        <taxon>Cypriniformes</taxon>
        <taxon>Xenocyprididae</taxon>
        <taxon>Xenocypridinae</taxon>
        <taxon>Xenocypridinae incertae sedis</taxon>
        <taxon>Anabarilius</taxon>
    </lineage>
</organism>
<dbReference type="AlphaFoldDB" id="A0A3N0Y8W4"/>
<reference evidence="1 2" key="1">
    <citation type="submission" date="2018-10" db="EMBL/GenBank/DDBJ databases">
        <title>Genome assembly for a Yunnan-Guizhou Plateau 3E fish, Anabarilius grahami (Regan), and its evolutionary and genetic applications.</title>
        <authorList>
            <person name="Jiang W."/>
        </authorList>
    </citation>
    <scope>NUCLEOTIDE SEQUENCE [LARGE SCALE GENOMIC DNA]</scope>
    <source>
        <strain evidence="1">AG-KIZ</strain>
        <tissue evidence="1">Muscle</tissue>
    </source>
</reference>
<accession>A0A3N0Y8W4</accession>
<dbReference type="EMBL" id="RJVU01049572">
    <property type="protein sequence ID" value="ROL42584.1"/>
    <property type="molecule type" value="Genomic_DNA"/>
</dbReference>
<gene>
    <name evidence="1" type="ORF">DPX16_13991</name>
</gene>
<name>A0A3N0Y8W4_ANAGA</name>